<organism evidence="1 2">
    <name type="scientific">Cordylochernes scorpioides</name>
    <dbReference type="NCBI Taxonomy" id="51811"/>
    <lineage>
        <taxon>Eukaryota</taxon>
        <taxon>Metazoa</taxon>
        <taxon>Ecdysozoa</taxon>
        <taxon>Arthropoda</taxon>
        <taxon>Chelicerata</taxon>
        <taxon>Arachnida</taxon>
        <taxon>Pseudoscorpiones</taxon>
        <taxon>Cheliferoidea</taxon>
        <taxon>Chernetidae</taxon>
        <taxon>Cordylochernes</taxon>
    </lineage>
</organism>
<sequence>MANGSDFAKFIPAGMKVVELSLLDTSHLCCIDGGIDDFEKNENRCTKDLDEHLDTDISNEDKVTLLDVLKKYTDEFQKASLKTSPMKVKLRIETGDHAPFKQRPYRVSPIERSIIQTEVDNRLKLGS</sequence>
<evidence type="ECO:0000313" key="1">
    <source>
        <dbReference type="EMBL" id="UYV84421.1"/>
    </source>
</evidence>
<proteinExistence type="predicted"/>
<reference evidence="1 2" key="1">
    <citation type="submission" date="2022-03" db="EMBL/GenBank/DDBJ databases">
        <title>A chromosomal length assembly of Cordylochernes scorpioides.</title>
        <authorList>
            <person name="Zeh D."/>
            <person name="Zeh J."/>
        </authorList>
    </citation>
    <scope>NUCLEOTIDE SEQUENCE [LARGE SCALE GENOMIC DNA]</scope>
    <source>
        <strain evidence="1">IN4F17</strain>
        <tissue evidence="1">Whole Body</tissue>
    </source>
</reference>
<protein>
    <submittedName>
        <fullName evidence="1">K02A2.6-like</fullName>
    </submittedName>
</protein>
<accession>A0ABY6LVQ3</accession>
<gene>
    <name evidence="1" type="ORF">LAZ67_X002119</name>
</gene>
<dbReference type="EMBL" id="CP092886">
    <property type="protein sequence ID" value="UYV84421.1"/>
    <property type="molecule type" value="Genomic_DNA"/>
</dbReference>
<name>A0ABY6LVQ3_9ARAC</name>
<evidence type="ECO:0000313" key="2">
    <source>
        <dbReference type="Proteomes" id="UP001235939"/>
    </source>
</evidence>
<dbReference type="Proteomes" id="UP001235939">
    <property type="component" value="Chromosome X"/>
</dbReference>
<keyword evidence="2" id="KW-1185">Reference proteome</keyword>